<accession>A0A382QNM5</accession>
<organism evidence="1">
    <name type="scientific">marine metagenome</name>
    <dbReference type="NCBI Taxonomy" id="408172"/>
    <lineage>
        <taxon>unclassified sequences</taxon>
        <taxon>metagenomes</taxon>
        <taxon>ecological metagenomes</taxon>
    </lineage>
</organism>
<dbReference type="EMBL" id="UINC01115484">
    <property type="protein sequence ID" value="SVC86548.1"/>
    <property type="molecule type" value="Genomic_DNA"/>
</dbReference>
<feature type="non-terminal residue" evidence="1">
    <location>
        <position position="1"/>
    </location>
</feature>
<gene>
    <name evidence="1" type="ORF">METZ01_LOCUS339402</name>
</gene>
<evidence type="ECO:0000313" key="1">
    <source>
        <dbReference type="EMBL" id="SVC86548.1"/>
    </source>
</evidence>
<proteinExistence type="predicted"/>
<protein>
    <submittedName>
        <fullName evidence="1">Uncharacterized protein</fullName>
    </submittedName>
</protein>
<dbReference type="AlphaFoldDB" id="A0A382QNM5"/>
<name>A0A382QNM5_9ZZZZ</name>
<reference evidence="1" key="1">
    <citation type="submission" date="2018-05" db="EMBL/GenBank/DDBJ databases">
        <authorList>
            <person name="Lanie J.A."/>
            <person name="Ng W.-L."/>
            <person name="Kazmierczak K.M."/>
            <person name="Andrzejewski T.M."/>
            <person name="Davidsen T.M."/>
            <person name="Wayne K.J."/>
            <person name="Tettelin H."/>
            <person name="Glass J.I."/>
            <person name="Rusch D."/>
            <person name="Podicherti R."/>
            <person name="Tsui H.-C.T."/>
            <person name="Winkler M.E."/>
        </authorList>
    </citation>
    <scope>NUCLEOTIDE SEQUENCE</scope>
</reference>
<sequence>GRPNRNVPDPILGWGVDLYAQRLRLRSGREM</sequence>